<dbReference type="RefSeq" id="WP_122912440.1">
    <property type="nucleotide sequence ID" value="NZ_RHHT01000007.1"/>
</dbReference>
<evidence type="ECO:0000313" key="3">
    <source>
        <dbReference type="EMBL" id="RNB83534.1"/>
    </source>
</evidence>
<dbReference type="AlphaFoldDB" id="A0A3M8D648"/>
<accession>A0A3M8D648</accession>
<dbReference type="EMBL" id="RHHT01000007">
    <property type="protein sequence ID" value="RNB83534.1"/>
    <property type="molecule type" value="Genomic_DNA"/>
</dbReference>
<feature type="signal peptide" evidence="2">
    <location>
        <begin position="1"/>
        <end position="28"/>
    </location>
</feature>
<proteinExistence type="predicted"/>
<keyword evidence="2" id="KW-0732">Signal</keyword>
<feature type="chain" id="PRO_5018048473" description="LysM domain-containing protein" evidence="2">
    <location>
        <begin position="29"/>
        <end position="360"/>
    </location>
</feature>
<evidence type="ECO:0000256" key="1">
    <source>
        <dbReference type="SAM" id="Coils"/>
    </source>
</evidence>
<organism evidence="3 4">
    <name type="scientific">Brevibacillus panacihumi</name>
    <dbReference type="NCBI Taxonomy" id="497735"/>
    <lineage>
        <taxon>Bacteria</taxon>
        <taxon>Bacillati</taxon>
        <taxon>Bacillota</taxon>
        <taxon>Bacilli</taxon>
        <taxon>Bacillales</taxon>
        <taxon>Paenibacillaceae</taxon>
        <taxon>Brevibacillus</taxon>
    </lineage>
</organism>
<gene>
    <name evidence="3" type="ORF">EDM58_05355</name>
</gene>
<feature type="coiled-coil region" evidence="1">
    <location>
        <begin position="277"/>
        <end position="347"/>
    </location>
</feature>
<name>A0A3M8D648_9BACL</name>
<protein>
    <recommendedName>
        <fullName evidence="5">LysM domain-containing protein</fullName>
    </recommendedName>
</protein>
<evidence type="ECO:0008006" key="5">
    <source>
        <dbReference type="Google" id="ProtNLM"/>
    </source>
</evidence>
<evidence type="ECO:0000256" key="2">
    <source>
        <dbReference type="SAM" id="SignalP"/>
    </source>
</evidence>
<reference evidence="3 4" key="1">
    <citation type="submission" date="2018-10" db="EMBL/GenBank/DDBJ databases">
        <title>Phylogenomics of Brevibacillus.</title>
        <authorList>
            <person name="Dunlap C."/>
        </authorList>
    </citation>
    <scope>NUCLEOTIDE SEQUENCE [LARGE SCALE GENOMIC DNA]</scope>
    <source>
        <strain evidence="3 4">JCM 15085</strain>
    </source>
</reference>
<dbReference type="Proteomes" id="UP000281915">
    <property type="component" value="Unassembled WGS sequence"/>
</dbReference>
<keyword evidence="1" id="KW-0175">Coiled coil</keyword>
<sequence length="360" mass="38462">MLSKAKMGLLFGSMATVLSLGVLGSAYAADADQAKTNYTVEGKQNFGKVKMGGHAGFFDGAALKDNKALLELLGLEAEELKEAQKAGKSLAEIAEAQGVDKQDVIDLLVQEQANRVEEAVKAGKLTQEQADKLSENAVERITKQVESVKPAGDMGWGRGFGGLGQSEALLKLLGLEAEELKEAQKAGKSLAEIAEAQGVDKQDVIDLLVQEQANRVAEAVKAGKLTQEQADKLSENARERVEEQVSNPHPGKARGMGKGFFGFGQNEDLLALLKLDAAQLQEALKAGKSLAEVAKEQGVDQEEVIALLQKAHEDLLAKAVEEGKLTQEQADQQLDKAKEQAAKMVEGTFKKVRSSEAAKE</sequence>
<comment type="caution">
    <text evidence="3">The sequence shown here is derived from an EMBL/GenBank/DDBJ whole genome shotgun (WGS) entry which is preliminary data.</text>
</comment>
<evidence type="ECO:0000313" key="4">
    <source>
        <dbReference type="Proteomes" id="UP000281915"/>
    </source>
</evidence>